<feature type="transmembrane region" description="Helical" evidence="1">
    <location>
        <begin position="6"/>
        <end position="25"/>
    </location>
</feature>
<evidence type="ECO:0000256" key="1">
    <source>
        <dbReference type="SAM" id="Phobius"/>
    </source>
</evidence>
<evidence type="ECO:0000313" key="3">
    <source>
        <dbReference type="Proteomes" id="UP001437460"/>
    </source>
</evidence>
<organism evidence="2 3">
    <name type="scientific">Ventrimonas faecis</name>
    <dbReference type="NCBI Taxonomy" id="3133170"/>
    <lineage>
        <taxon>Bacteria</taxon>
        <taxon>Bacillati</taxon>
        <taxon>Bacillota</taxon>
        <taxon>Clostridia</taxon>
        <taxon>Lachnospirales</taxon>
        <taxon>Lachnospiraceae</taxon>
        <taxon>Ventrimonas</taxon>
    </lineage>
</organism>
<keyword evidence="3" id="KW-1185">Reference proteome</keyword>
<keyword evidence="1" id="KW-0812">Transmembrane</keyword>
<reference evidence="2 3" key="1">
    <citation type="submission" date="2024-03" db="EMBL/GenBank/DDBJ databases">
        <title>Human intestinal bacterial collection.</title>
        <authorList>
            <person name="Pauvert C."/>
            <person name="Hitch T.C.A."/>
            <person name="Clavel T."/>
        </authorList>
    </citation>
    <scope>NUCLEOTIDE SEQUENCE [LARGE SCALE GENOMIC DNA]</scope>
    <source>
        <strain evidence="2 3">CLA-AP-H27</strain>
    </source>
</reference>
<dbReference type="Pfam" id="PF18936">
    <property type="entry name" value="DUF5684"/>
    <property type="match status" value="1"/>
</dbReference>
<evidence type="ECO:0000313" key="2">
    <source>
        <dbReference type="EMBL" id="MEQ2562560.1"/>
    </source>
</evidence>
<dbReference type="RefSeq" id="WP_349228850.1">
    <property type="nucleotide sequence ID" value="NZ_JBBMFJ010000007.1"/>
</dbReference>
<gene>
    <name evidence="2" type="ORF">WMO41_05210</name>
</gene>
<dbReference type="InterPro" id="IPR043739">
    <property type="entry name" value="DUF5684"/>
</dbReference>
<dbReference type="EMBL" id="JBBMFJ010000007">
    <property type="protein sequence ID" value="MEQ2562560.1"/>
    <property type="molecule type" value="Genomic_DNA"/>
</dbReference>
<comment type="caution">
    <text evidence="2">The sequence shown here is derived from an EMBL/GenBank/DDBJ whole genome shotgun (WGS) entry which is preliminary data.</text>
</comment>
<name>A0ABV1HJU8_9FIRM</name>
<keyword evidence="1" id="KW-1133">Transmembrane helix</keyword>
<protein>
    <submittedName>
        <fullName evidence="2">DUF5684 domain-containing protein</fullName>
    </submittedName>
</protein>
<feature type="transmembrane region" description="Helical" evidence="1">
    <location>
        <begin position="114"/>
        <end position="134"/>
    </location>
</feature>
<feature type="transmembrane region" description="Helical" evidence="1">
    <location>
        <begin position="57"/>
        <end position="77"/>
    </location>
</feature>
<dbReference type="Proteomes" id="UP001437460">
    <property type="component" value="Unassembled WGS sequence"/>
</dbReference>
<keyword evidence="1" id="KW-0472">Membrane</keyword>
<proteinExistence type="predicted"/>
<feature type="transmembrane region" description="Helical" evidence="1">
    <location>
        <begin position="83"/>
        <end position="102"/>
    </location>
</feature>
<sequence length="143" mass="15845">MNSFTALLLAGLGTVFILVIGWYILQVVAYWKIFEKANEPGWKAIVPFYNTYTQYKFTWNTQAFWIVLIGGIVGGILQEATEGIPSLLGTLIMLIVAIFNIISLNKLAKAFGHGVGFTIGLFFLNPIFMLILGFSGDEYIGPQ</sequence>
<accession>A0ABV1HJU8</accession>